<organism evidence="2 3">
    <name type="scientific">Gossypium australe</name>
    <dbReference type="NCBI Taxonomy" id="47621"/>
    <lineage>
        <taxon>Eukaryota</taxon>
        <taxon>Viridiplantae</taxon>
        <taxon>Streptophyta</taxon>
        <taxon>Embryophyta</taxon>
        <taxon>Tracheophyta</taxon>
        <taxon>Spermatophyta</taxon>
        <taxon>Magnoliopsida</taxon>
        <taxon>eudicotyledons</taxon>
        <taxon>Gunneridae</taxon>
        <taxon>Pentapetalae</taxon>
        <taxon>rosids</taxon>
        <taxon>malvids</taxon>
        <taxon>Malvales</taxon>
        <taxon>Malvaceae</taxon>
        <taxon>Malvoideae</taxon>
        <taxon>Gossypium</taxon>
    </lineage>
</organism>
<evidence type="ECO:0000313" key="3">
    <source>
        <dbReference type="Proteomes" id="UP000325315"/>
    </source>
</evidence>
<keyword evidence="3" id="KW-1185">Reference proteome</keyword>
<gene>
    <name evidence="2" type="ORF">EPI10_033635</name>
</gene>
<dbReference type="Pfam" id="PF03372">
    <property type="entry name" value="Exo_endo_phos"/>
    <property type="match status" value="1"/>
</dbReference>
<name>A0A5B6X9Y8_9ROSI</name>
<accession>A0A5B6X9Y8</accession>
<feature type="domain" description="Endonuclease/exonuclease/phosphatase" evidence="1">
    <location>
        <begin position="4"/>
        <end position="199"/>
    </location>
</feature>
<dbReference type="GO" id="GO:0003964">
    <property type="term" value="F:RNA-directed DNA polymerase activity"/>
    <property type="evidence" value="ECO:0007669"/>
    <property type="project" value="UniProtKB-KW"/>
</dbReference>
<dbReference type="SUPFAM" id="SSF56219">
    <property type="entry name" value="DNase I-like"/>
    <property type="match status" value="1"/>
</dbReference>
<dbReference type="Proteomes" id="UP000325315">
    <property type="component" value="Unassembled WGS sequence"/>
</dbReference>
<dbReference type="InterPro" id="IPR005135">
    <property type="entry name" value="Endo/exonuclease/phosphatase"/>
</dbReference>
<sequence length="362" mass="43004">MKSLSWNVRGLGSPRAVRRLRHLIKQQNPRMVFLMETKLDKKRMEMARKSCGLVNGIEIEAEWTRGGLCLAWKDDIEVTLKIFSKWHIDVLVKEDGIQEEWQFTGLYGSPYLRDQNLVWNLLRRLNQECNYPWLVAGDFNEIMYSFEKSGGLPRDQRRMEVFRDILEECQLMDIGYSGVWYTWERGNLPETNIRERLDRGVANGKWINLFPLGSIQHIPYSTPNHCPLLIMQIDSQEIEVFTLKPGRLWRNHLRRSLKEIWESSLKPLMDKLKNLQIGLTKWTNTLKGKKGELKKRLTKELETMLKEDRDDETFSKIIDTKIHLNMEIEKDEVYWEQRARVNWLQFGDRNTAYFHNCATARR</sequence>
<comment type="caution">
    <text evidence="2">The sequence shown here is derived from an EMBL/GenBank/DDBJ whole genome shotgun (WGS) entry which is preliminary data.</text>
</comment>
<protein>
    <submittedName>
        <fullName evidence="2">Reverse transcriptase</fullName>
    </submittedName>
</protein>
<reference evidence="3" key="1">
    <citation type="journal article" date="2019" name="Plant Biotechnol. J.">
        <title>Genome sequencing of the Australian wild diploid species Gossypium australe highlights disease resistance and delayed gland morphogenesis.</title>
        <authorList>
            <person name="Cai Y."/>
            <person name="Cai X."/>
            <person name="Wang Q."/>
            <person name="Wang P."/>
            <person name="Zhang Y."/>
            <person name="Cai C."/>
            <person name="Xu Y."/>
            <person name="Wang K."/>
            <person name="Zhou Z."/>
            <person name="Wang C."/>
            <person name="Geng S."/>
            <person name="Li B."/>
            <person name="Dong Q."/>
            <person name="Hou Y."/>
            <person name="Wang H."/>
            <person name="Ai P."/>
            <person name="Liu Z."/>
            <person name="Yi F."/>
            <person name="Sun M."/>
            <person name="An G."/>
            <person name="Cheng J."/>
            <person name="Zhang Y."/>
            <person name="Shi Q."/>
            <person name="Xie Y."/>
            <person name="Shi X."/>
            <person name="Chang Y."/>
            <person name="Huang F."/>
            <person name="Chen Y."/>
            <person name="Hong S."/>
            <person name="Mi L."/>
            <person name="Sun Q."/>
            <person name="Zhang L."/>
            <person name="Zhou B."/>
            <person name="Peng R."/>
            <person name="Zhang X."/>
            <person name="Liu F."/>
        </authorList>
    </citation>
    <scope>NUCLEOTIDE SEQUENCE [LARGE SCALE GENOMIC DNA]</scope>
    <source>
        <strain evidence="3">cv. PA1801</strain>
    </source>
</reference>
<dbReference type="Gene3D" id="3.60.10.10">
    <property type="entry name" value="Endonuclease/exonuclease/phosphatase"/>
    <property type="match status" value="1"/>
</dbReference>
<dbReference type="EMBL" id="SMMG02000001">
    <property type="protein sequence ID" value="KAA3490114.1"/>
    <property type="molecule type" value="Genomic_DNA"/>
</dbReference>
<keyword evidence="2" id="KW-0808">Transferase</keyword>
<dbReference type="InterPro" id="IPR036691">
    <property type="entry name" value="Endo/exonu/phosph_ase_sf"/>
</dbReference>
<evidence type="ECO:0000259" key="1">
    <source>
        <dbReference type="Pfam" id="PF03372"/>
    </source>
</evidence>
<keyword evidence="2" id="KW-0548">Nucleotidyltransferase</keyword>
<evidence type="ECO:0000313" key="2">
    <source>
        <dbReference type="EMBL" id="KAA3490114.1"/>
    </source>
</evidence>
<keyword evidence="2" id="KW-0695">RNA-directed DNA polymerase</keyword>
<dbReference type="PANTHER" id="PTHR35218">
    <property type="entry name" value="RNASE H DOMAIN-CONTAINING PROTEIN"/>
    <property type="match status" value="1"/>
</dbReference>
<proteinExistence type="predicted"/>
<dbReference type="PANTHER" id="PTHR35218:SF9">
    <property type="entry name" value="ENDONUCLEASE_EXONUCLEASE_PHOSPHATASE DOMAIN-CONTAINING PROTEIN"/>
    <property type="match status" value="1"/>
</dbReference>
<dbReference type="OrthoDB" id="1751786at2759"/>
<dbReference type="AlphaFoldDB" id="A0A5B6X9Y8"/>